<gene>
    <name evidence="1" type="ORF">M9H77_32316</name>
</gene>
<dbReference type="Proteomes" id="UP001060085">
    <property type="component" value="Linkage Group LG07"/>
</dbReference>
<protein>
    <submittedName>
        <fullName evidence="1">Uncharacterized protein</fullName>
    </submittedName>
</protein>
<proteinExistence type="predicted"/>
<reference evidence="2" key="1">
    <citation type="journal article" date="2023" name="Nat. Plants">
        <title>Single-cell RNA sequencing provides a high-resolution roadmap for understanding the multicellular compartmentation of specialized metabolism.</title>
        <authorList>
            <person name="Sun S."/>
            <person name="Shen X."/>
            <person name="Li Y."/>
            <person name="Li Y."/>
            <person name="Wang S."/>
            <person name="Li R."/>
            <person name="Zhang H."/>
            <person name="Shen G."/>
            <person name="Guo B."/>
            <person name="Wei J."/>
            <person name="Xu J."/>
            <person name="St-Pierre B."/>
            <person name="Chen S."/>
            <person name="Sun C."/>
        </authorList>
    </citation>
    <scope>NUCLEOTIDE SEQUENCE [LARGE SCALE GENOMIC DNA]</scope>
</reference>
<evidence type="ECO:0000313" key="2">
    <source>
        <dbReference type="Proteomes" id="UP001060085"/>
    </source>
</evidence>
<accession>A0ACC0A3F8</accession>
<evidence type="ECO:0000313" key="1">
    <source>
        <dbReference type="EMBL" id="KAI5655129.1"/>
    </source>
</evidence>
<sequence>MEEYNQLGENNGPRGNFLYGGGGGPVLAPNSSVYGRTTPINNFHNIQSNECYEQTHHPIVKTEAATAAASSSQHKFHYPSIFRNQDHHHHQHQHQTAVQESQVEDIKAKIIAHPQYSNLLEAYMECQKVGAPAEVVARLTAVRQEFEARQRANSVGTRDNGAKDPELDQFMEAYYDMLVKYREELTRPLQEAMDFMRRIEAQLNMLSSNGPVRIFHNTDEKCEGVGSSEEDQDNSGGETELPEIDPRAEDRELKNHLLRKYSGYLSSLKQELSKKKKKGKLPKDARQKLLSWWELHYKWPYPSETEKVALAEATGLDQKQINNWFINQRKRHWKPSEDMQFMVMDGLHPQNAAALYMEGHYMGEGPYRLGP</sequence>
<comment type="caution">
    <text evidence="1">The sequence shown here is derived from an EMBL/GenBank/DDBJ whole genome shotgun (WGS) entry which is preliminary data.</text>
</comment>
<dbReference type="EMBL" id="CM044707">
    <property type="protein sequence ID" value="KAI5655129.1"/>
    <property type="molecule type" value="Genomic_DNA"/>
</dbReference>
<organism evidence="1 2">
    <name type="scientific">Catharanthus roseus</name>
    <name type="common">Madagascar periwinkle</name>
    <name type="synonym">Vinca rosea</name>
    <dbReference type="NCBI Taxonomy" id="4058"/>
    <lineage>
        <taxon>Eukaryota</taxon>
        <taxon>Viridiplantae</taxon>
        <taxon>Streptophyta</taxon>
        <taxon>Embryophyta</taxon>
        <taxon>Tracheophyta</taxon>
        <taxon>Spermatophyta</taxon>
        <taxon>Magnoliopsida</taxon>
        <taxon>eudicotyledons</taxon>
        <taxon>Gunneridae</taxon>
        <taxon>Pentapetalae</taxon>
        <taxon>asterids</taxon>
        <taxon>lamiids</taxon>
        <taxon>Gentianales</taxon>
        <taxon>Apocynaceae</taxon>
        <taxon>Rauvolfioideae</taxon>
        <taxon>Vinceae</taxon>
        <taxon>Catharanthinae</taxon>
        <taxon>Catharanthus</taxon>
    </lineage>
</organism>
<name>A0ACC0A3F8_CATRO</name>
<keyword evidence="2" id="KW-1185">Reference proteome</keyword>